<accession>A0A2T0VK98</accession>
<protein>
    <submittedName>
        <fullName evidence="3">Putative adhesin</fullName>
    </submittedName>
</protein>
<feature type="domain" description="DUF4097" evidence="2">
    <location>
        <begin position="116"/>
        <end position="248"/>
    </location>
</feature>
<dbReference type="Proteomes" id="UP000237983">
    <property type="component" value="Unassembled WGS sequence"/>
</dbReference>
<evidence type="ECO:0000313" key="4">
    <source>
        <dbReference type="Proteomes" id="UP000237983"/>
    </source>
</evidence>
<organism evidence="3 4">
    <name type="scientific">Glaciihabitans tibetensis</name>
    <dbReference type="NCBI Taxonomy" id="1266600"/>
    <lineage>
        <taxon>Bacteria</taxon>
        <taxon>Bacillati</taxon>
        <taxon>Actinomycetota</taxon>
        <taxon>Actinomycetes</taxon>
        <taxon>Micrococcales</taxon>
        <taxon>Microbacteriaceae</taxon>
        <taxon>Glaciihabitans</taxon>
    </lineage>
</organism>
<dbReference type="InterPro" id="IPR025164">
    <property type="entry name" value="Toastrack_DUF4097"/>
</dbReference>
<sequence length="251" mass="26154">MKILLFAVLPVLIALVLVVIVLGAIVPRATSNDQQFDLSAGEGVSVDLRNATLHFVPSDDADVHVEVSGFSWGGRAPLQTDDSGPLTEISGGCRGGWFMVCRMTLVVEMPADLPLTVEGTNGNITAEDLSGTLELRTTNGSLEVTNSLGELDLRTTNGAITVTDSSSALVESGTTNGRVALEFSRAPRTVEATSTNGAISVRVPDDGEQYNIDADTVNGGVDTDSVPEDTDSARSISARTTNGAVTITTTD</sequence>
<feature type="region of interest" description="Disordered" evidence="1">
    <location>
        <begin position="202"/>
        <end position="251"/>
    </location>
</feature>
<feature type="compositionally biased region" description="Polar residues" evidence="1">
    <location>
        <begin position="233"/>
        <end position="251"/>
    </location>
</feature>
<evidence type="ECO:0000313" key="3">
    <source>
        <dbReference type="EMBL" id="PRY70609.1"/>
    </source>
</evidence>
<dbReference type="AlphaFoldDB" id="A0A2T0VK98"/>
<reference evidence="3 4" key="1">
    <citation type="submission" date="2018-03" db="EMBL/GenBank/DDBJ databases">
        <title>Genomic Encyclopedia of Type Strains, Phase III (KMG-III): the genomes of soil and plant-associated and newly described type strains.</title>
        <authorList>
            <person name="Whitman W."/>
        </authorList>
    </citation>
    <scope>NUCLEOTIDE SEQUENCE [LARGE SCALE GENOMIC DNA]</scope>
    <source>
        <strain evidence="3 4">CGMCC 1.12484</strain>
    </source>
</reference>
<keyword evidence="4" id="KW-1185">Reference proteome</keyword>
<evidence type="ECO:0000256" key="1">
    <source>
        <dbReference type="SAM" id="MobiDB-lite"/>
    </source>
</evidence>
<gene>
    <name evidence="3" type="ORF">B0I08_101746</name>
</gene>
<evidence type="ECO:0000259" key="2">
    <source>
        <dbReference type="Pfam" id="PF13349"/>
    </source>
</evidence>
<dbReference type="EMBL" id="PVTL01000001">
    <property type="protein sequence ID" value="PRY70609.1"/>
    <property type="molecule type" value="Genomic_DNA"/>
</dbReference>
<proteinExistence type="predicted"/>
<comment type="caution">
    <text evidence="3">The sequence shown here is derived from an EMBL/GenBank/DDBJ whole genome shotgun (WGS) entry which is preliminary data.</text>
</comment>
<name>A0A2T0VK98_9MICO</name>
<dbReference type="Pfam" id="PF13349">
    <property type="entry name" value="DUF4097"/>
    <property type="match status" value="1"/>
</dbReference>